<dbReference type="PROSITE" id="PS50043">
    <property type="entry name" value="HTH_LUXR_2"/>
    <property type="match status" value="1"/>
</dbReference>
<name>A0A0E4H2I0_MYCLN</name>
<evidence type="ECO:0000313" key="5">
    <source>
        <dbReference type="EMBL" id="CQD24330.1"/>
    </source>
</evidence>
<dbReference type="AlphaFoldDB" id="A0A0E4H2I0"/>
<evidence type="ECO:0000256" key="1">
    <source>
        <dbReference type="ARBA" id="ARBA00023015"/>
    </source>
</evidence>
<dbReference type="GO" id="GO:0003677">
    <property type="term" value="F:DNA binding"/>
    <property type="evidence" value="ECO:0007669"/>
    <property type="project" value="UniProtKB-KW"/>
</dbReference>
<dbReference type="OrthoDB" id="4069167at2"/>
<dbReference type="InterPro" id="IPR036388">
    <property type="entry name" value="WH-like_DNA-bd_sf"/>
</dbReference>
<sequence length="253" mass="26303">MFAGRVVAGSLRISCLRGNRCDALQGLSLPPEVGLGGRAMTLGRPVSVRDYSTASGITHEHDIAVGWEGLRALVAIPVAVRGEVAAVLYGGVRAVVQFGDQVVAQLVSAGYGLARELESSSERQRRIAQLRAAAAAPAPGLRCADLREVAEQLMAGMANTSDGALRDEVRHTCQRLLAALGGQSDAFPPPVVSARELDVLNLAAAGCSDAEIAEQLDVTVGAVQGAVRNLRRAFGVRSRYAAVAAARRAGVLS</sequence>
<evidence type="ECO:0000256" key="3">
    <source>
        <dbReference type="ARBA" id="ARBA00023163"/>
    </source>
</evidence>
<gene>
    <name evidence="5" type="ORF">BN1232_06165</name>
</gene>
<accession>A0A0E4H2I0</accession>
<dbReference type="RefSeq" id="WP_139043398.1">
    <property type="nucleotide sequence ID" value="NZ_CTEE01000002.1"/>
</dbReference>
<evidence type="ECO:0000256" key="2">
    <source>
        <dbReference type="ARBA" id="ARBA00023125"/>
    </source>
</evidence>
<dbReference type="GO" id="GO:0006355">
    <property type="term" value="P:regulation of DNA-templated transcription"/>
    <property type="evidence" value="ECO:0007669"/>
    <property type="project" value="InterPro"/>
</dbReference>
<dbReference type="Proteomes" id="UP000199251">
    <property type="component" value="Unassembled WGS sequence"/>
</dbReference>
<dbReference type="STRING" id="141349.BN1232_06165"/>
<dbReference type="Pfam" id="PF00196">
    <property type="entry name" value="GerE"/>
    <property type="match status" value="1"/>
</dbReference>
<proteinExistence type="predicted"/>
<dbReference type="InterPro" id="IPR029016">
    <property type="entry name" value="GAF-like_dom_sf"/>
</dbReference>
<reference evidence="5 6" key="1">
    <citation type="submission" date="2015-03" db="EMBL/GenBank/DDBJ databases">
        <authorList>
            <person name="Urmite Genomes"/>
        </authorList>
    </citation>
    <scope>NUCLEOTIDE SEQUENCE [LARGE SCALE GENOMIC DNA]</scope>
    <source>
        <strain evidence="5 6">CSUR P1491</strain>
    </source>
</reference>
<dbReference type="PANTHER" id="PTHR44688:SF16">
    <property type="entry name" value="DNA-BINDING TRANSCRIPTIONAL ACTIVATOR DEVR_DOSR"/>
    <property type="match status" value="1"/>
</dbReference>
<keyword evidence="1" id="KW-0805">Transcription regulation</keyword>
<dbReference type="InterPro" id="IPR000792">
    <property type="entry name" value="Tscrpt_reg_LuxR_C"/>
</dbReference>
<dbReference type="SMART" id="SM00421">
    <property type="entry name" value="HTH_LUXR"/>
    <property type="match status" value="1"/>
</dbReference>
<organism evidence="5 6">
    <name type="scientific">Mycobacterium lentiflavum</name>
    <dbReference type="NCBI Taxonomy" id="141349"/>
    <lineage>
        <taxon>Bacteria</taxon>
        <taxon>Bacillati</taxon>
        <taxon>Actinomycetota</taxon>
        <taxon>Actinomycetes</taxon>
        <taxon>Mycobacteriales</taxon>
        <taxon>Mycobacteriaceae</taxon>
        <taxon>Mycobacterium</taxon>
        <taxon>Mycobacterium simiae complex</taxon>
    </lineage>
</organism>
<dbReference type="EMBL" id="CTEE01000002">
    <property type="protein sequence ID" value="CQD24330.1"/>
    <property type="molecule type" value="Genomic_DNA"/>
</dbReference>
<feature type="domain" description="HTH luxR-type" evidence="4">
    <location>
        <begin position="185"/>
        <end position="250"/>
    </location>
</feature>
<evidence type="ECO:0000259" key="4">
    <source>
        <dbReference type="PROSITE" id="PS50043"/>
    </source>
</evidence>
<keyword evidence="2" id="KW-0238">DNA-binding</keyword>
<dbReference type="InterPro" id="IPR016032">
    <property type="entry name" value="Sig_transdc_resp-reg_C-effctor"/>
</dbReference>
<dbReference type="Gene3D" id="3.30.450.40">
    <property type="match status" value="1"/>
</dbReference>
<evidence type="ECO:0000313" key="6">
    <source>
        <dbReference type="Proteomes" id="UP000199251"/>
    </source>
</evidence>
<dbReference type="SUPFAM" id="SSF55781">
    <property type="entry name" value="GAF domain-like"/>
    <property type="match status" value="1"/>
</dbReference>
<protein>
    <submittedName>
        <fullName evidence="5">LuxR family transcriptional regulator</fullName>
    </submittedName>
</protein>
<dbReference type="SUPFAM" id="SSF46894">
    <property type="entry name" value="C-terminal effector domain of the bipartite response regulators"/>
    <property type="match status" value="1"/>
</dbReference>
<dbReference type="Gene3D" id="1.10.10.10">
    <property type="entry name" value="Winged helix-like DNA-binding domain superfamily/Winged helix DNA-binding domain"/>
    <property type="match status" value="1"/>
</dbReference>
<keyword evidence="3" id="KW-0804">Transcription</keyword>
<dbReference type="PANTHER" id="PTHR44688">
    <property type="entry name" value="DNA-BINDING TRANSCRIPTIONAL ACTIVATOR DEVR_DOSR"/>
    <property type="match status" value="1"/>
</dbReference>